<proteinExistence type="predicted"/>
<feature type="region of interest" description="Disordered" evidence="1">
    <location>
        <begin position="84"/>
        <end position="114"/>
    </location>
</feature>
<dbReference type="EMBL" id="ML213618">
    <property type="protein sequence ID" value="TFK35917.1"/>
    <property type="molecule type" value="Genomic_DNA"/>
</dbReference>
<gene>
    <name evidence="2" type="ORF">BDQ12DRAFT_725710</name>
</gene>
<name>A0A5C3LTM2_9AGAR</name>
<evidence type="ECO:0000256" key="1">
    <source>
        <dbReference type="SAM" id="MobiDB-lite"/>
    </source>
</evidence>
<feature type="compositionally biased region" description="Acidic residues" evidence="1">
    <location>
        <begin position="86"/>
        <end position="100"/>
    </location>
</feature>
<accession>A0A5C3LTM2</accession>
<organism evidence="2 3">
    <name type="scientific">Crucibulum laeve</name>
    <dbReference type="NCBI Taxonomy" id="68775"/>
    <lineage>
        <taxon>Eukaryota</taxon>
        <taxon>Fungi</taxon>
        <taxon>Dikarya</taxon>
        <taxon>Basidiomycota</taxon>
        <taxon>Agaricomycotina</taxon>
        <taxon>Agaricomycetes</taxon>
        <taxon>Agaricomycetidae</taxon>
        <taxon>Agaricales</taxon>
        <taxon>Agaricineae</taxon>
        <taxon>Nidulariaceae</taxon>
        <taxon>Crucibulum</taxon>
    </lineage>
</organism>
<feature type="region of interest" description="Disordered" evidence="1">
    <location>
        <begin position="1"/>
        <end position="22"/>
    </location>
</feature>
<evidence type="ECO:0000313" key="2">
    <source>
        <dbReference type="EMBL" id="TFK35917.1"/>
    </source>
</evidence>
<feature type="compositionally biased region" description="Basic and acidic residues" evidence="1">
    <location>
        <begin position="1"/>
        <end position="10"/>
    </location>
</feature>
<keyword evidence="3" id="KW-1185">Reference proteome</keyword>
<sequence>MDENPGRDPETPCQTPLKHDPSAPSHLLLSPFILPLGQWSPPVYIHGSPVPVVYYPTYMFAPVTPHATTHATPVHTSQQLCTPVELDGDSDWDSELELDQGGEPVKKGGQSKKKSNQDKLEEILALLQQFHWSIGDFLLHLFLPQLHQISAKIRFL</sequence>
<dbReference type="Proteomes" id="UP000308652">
    <property type="component" value="Unassembled WGS sequence"/>
</dbReference>
<protein>
    <submittedName>
        <fullName evidence="2">Uncharacterized protein</fullName>
    </submittedName>
</protein>
<dbReference type="AlphaFoldDB" id="A0A5C3LTM2"/>
<reference evidence="2 3" key="1">
    <citation type="journal article" date="2019" name="Nat. Ecol. Evol.">
        <title>Megaphylogeny resolves global patterns of mushroom evolution.</title>
        <authorList>
            <person name="Varga T."/>
            <person name="Krizsan K."/>
            <person name="Foldi C."/>
            <person name="Dima B."/>
            <person name="Sanchez-Garcia M."/>
            <person name="Sanchez-Ramirez S."/>
            <person name="Szollosi G.J."/>
            <person name="Szarkandi J.G."/>
            <person name="Papp V."/>
            <person name="Albert L."/>
            <person name="Andreopoulos W."/>
            <person name="Angelini C."/>
            <person name="Antonin V."/>
            <person name="Barry K.W."/>
            <person name="Bougher N.L."/>
            <person name="Buchanan P."/>
            <person name="Buyck B."/>
            <person name="Bense V."/>
            <person name="Catcheside P."/>
            <person name="Chovatia M."/>
            <person name="Cooper J."/>
            <person name="Damon W."/>
            <person name="Desjardin D."/>
            <person name="Finy P."/>
            <person name="Geml J."/>
            <person name="Haridas S."/>
            <person name="Hughes K."/>
            <person name="Justo A."/>
            <person name="Karasinski D."/>
            <person name="Kautmanova I."/>
            <person name="Kiss B."/>
            <person name="Kocsube S."/>
            <person name="Kotiranta H."/>
            <person name="LaButti K.M."/>
            <person name="Lechner B.E."/>
            <person name="Liimatainen K."/>
            <person name="Lipzen A."/>
            <person name="Lukacs Z."/>
            <person name="Mihaltcheva S."/>
            <person name="Morgado L.N."/>
            <person name="Niskanen T."/>
            <person name="Noordeloos M.E."/>
            <person name="Ohm R.A."/>
            <person name="Ortiz-Santana B."/>
            <person name="Ovrebo C."/>
            <person name="Racz N."/>
            <person name="Riley R."/>
            <person name="Savchenko A."/>
            <person name="Shiryaev A."/>
            <person name="Soop K."/>
            <person name="Spirin V."/>
            <person name="Szebenyi C."/>
            <person name="Tomsovsky M."/>
            <person name="Tulloss R.E."/>
            <person name="Uehling J."/>
            <person name="Grigoriev I.V."/>
            <person name="Vagvolgyi C."/>
            <person name="Papp T."/>
            <person name="Martin F.M."/>
            <person name="Miettinen O."/>
            <person name="Hibbett D.S."/>
            <person name="Nagy L.G."/>
        </authorList>
    </citation>
    <scope>NUCLEOTIDE SEQUENCE [LARGE SCALE GENOMIC DNA]</scope>
    <source>
        <strain evidence="2 3">CBS 166.37</strain>
    </source>
</reference>
<evidence type="ECO:0000313" key="3">
    <source>
        <dbReference type="Proteomes" id="UP000308652"/>
    </source>
</evidence>